<proteinExistence type="predicted"/>
<name>A0A0E9URF7_ANGAN</name>
<dbReference type="EMBL" id="GBXM01040256">
    <property type="protein sequence ID" value="JAH68321.1"/>
    <property type="molecule type" value="Transcribed_RNA"/>
</dbReference>
<reference evidence="1" key="1">
    <citation type="submission" date="2014-11" db="EMBL/GenBank/DDBJ databases">
        <authorList>
            <person name="Amaro Gonzalez C."/>
        </authorList>
    </citation>
    <scope>NUCLEOTIDE SEQUENCE</scope>
</reference>
<evidence type="ECO:0000313" key="1">
    <source>
        <dbReference type="EMBL" id="JAH68321.1"/>
    </source>
</evidence>
<reference evidence="1" key="2">
    <citation type="journal article" date="2015" name="Fish Shellfish Immunol.">
        <title>Early steps in the European eel (Anguilla anguilla)-Vibrio vulnificus interaction in the gills: Role of the RtxA13 toxin.</title>
        <authorList>
            <person name="Callol A."/>
            <person name="Pajuelo D."/>
            <person name="Ebbesson L."/>
            <person name="Teles M."/>
            <person name="MacKenzie S."/>
            <person name="Amaro C."/>
        </authorList>
    </citation>
    <scope>NUCLEOTIDE SEQUENCE</scope>
</reference>
<organism evidence="1">
    <name type="scientific">Anguilla anguilla</name>
    <name type="common">European freshwater eel</name>
    <name type="synonym">Muraena anguilla</name>
    <dbReference type="NCBI Taxonomy" id="7936"/>
    <lineage>
        <taxon>Eukaryota</taxon>
        <taxon>Metazoa</taxon>
        <taxon>Chordata</taxon>
        <taxon>Craniata</taxon>
        <taxon>Vertebrata</taxon>
        <taxon>Euteleostomi</taxon>
        <taxon>Actinopterygii</taxon>
        <taxon>Neopterygii</taxon>
        <taxon>Teleostei</taxon>
        <taxon>Anguilliformes</taxon>
        <taxon>Anguillidae</taxon>
        <taxon>Anguilla</taxon>
    </lineage>
</organism>
<sequence length="33" mass="3804">MHMRNLEYTILVTGTHKLQNFKCIHFVSSVANA</sequence>
<dbReference type="AlphaFoldDB" id="A0A0E9URF7"/>
<accession>A0A0E9URF7</accession>
<protein>
    <submittedName>
        <fullName evidence="1">Uncharacterized protein</fullName>
    </submittedName>
</protein>